<evidence type="ECO:0000313" key="3">
    <source>
        <dbReference type="Proteomes" id="UP000236340"/>
    </source>
</evidence>
<dbReference type="PANTHER" id="PTHR43685:SF11">
    <property type="entry name" value="GLYCOSYLTRANSFERASE TAGX-RELATED"/>
    <property type="match status" value="1"/>
</dbReference>
<gene>
    <name evidence="2" type="ORF">C2E25_04900</name>
</gene>
<dbReference type="OrthoDB" id="5291101at2"/>
<accession>A0A2K2HCH8</accession>
<dbReference type="PANTHER" id="PTHR43685">
    <property type="entry name" value="GLYCOSYLTRANSFERASE"/>
    <property type="match status" value="1"/>
</dbReference>
<dbReference type="RefSeq" id="WP_103114669.1">
    <property type="nucleotide sequence ID" value="NZ_PPFX01000007.1"/>
</dbReference>
<dbReference type="Gene3D" id="3.90.550.10">
    <property type="entry name" value="Spore Coat Polysaccharide Biosynthesis Protein SpsA, Chain A"/>
    <property type="match status" value="1"/>
</dbReference>
<dbReference type="Pfam" id="PF00535">
    <property type="entry name" value="Glycos_transf_2"/>
    <property type="match status" value="1"/>
</dbReference>
<protein>
    <recommendedName>
        <fullName evidence="1">Glycosyltransferase 2-like domain-containing protein</fullName>
    </recommendedName>
</protein>
<evidence type="ECO:0000259" key="1">
    <source>
        <dbReference type="Pfam" id="PF00535"/>
    </source>
</evidence>
<dbReference type="InterPro" id="IPR029044">
    <property type="entry name" value="Nucleotide-diphossugar_trans"/>
</dbReference>
<reference evidence="2 3" key="1">
    <citation type="journal article" date="2018" name="Genome Announc.">
        <title>Genome Sequence of Geothermobacter sp. HR-1 Iron Reducer from the Loihi Seamount.</title>
        <authorList>
            <person name="Smith H."/>
            <person name="Abuyen K."/>
            <person name="Tremblay J."/>
            <person name="Savalia P."/>
            <person name="Perez-Rodriguez I."/>
            <person name="Emerson D."/>
            <person name="Tully B."/>
            <person name="Amend J."/>
        </authorList>
    </citation>
    <scope>NUCLEOTIDE SEQUENCE [LARGE SCALE GENOMIC DNA]</scope>
    <source>
        <strain evidence="2 3">HR-1</strain>
    </source>
</reference>
<evidence type="ECO:0000313" key="2">
    <source>
        <dbReference type="EMBL" id="PNU20929.1"/>
    </source>
</evidence>
<comment type="caution">
    <text evidence="2">The sequence shown here is derived from an EMBL/GenBank/DDBJ whole genome shotgun (WGS) entry which is preliminary data.</text>
</comment>
<dbReference type="SUPFAM" id="SSF53448">
    <property type="entry name" value="Nucleotide-diphospho-sugar transferases"/>
    <property type="match status" value="1"/>
</dbReference>
<feature type="domain" description="Glycosyltransferase 2-like" evidence="1">
    <location>
        <begin position="7"/>
        <end position="107"/>
    </location>
</feature>
<name>A0A2K2HCH8_9BACT</name>
<dbReference type="Proteomes" id="UP000236340">
    <property type="component" value="Unassembled WGS sequence"/>
</dbReference>
<dbReference type="EMBL" id="PPFX01000007">
    <property type="protein sequence ID" value="PNU20929.1"/>
    <property type="molecule type" value="Genomic_DNA"/>
</dbReference>
<dbReference type="AlphaFoldDB" id="A0A2K2HCH8"/>
<proteinExistence type="predicted"/>
<dbReference type="InterPro" id="IPR001173">
    <property type="entry name" value="Glyco_trans_2-like"/>
</dbReference>
<organism evidence="2 3">
    <name type="scientific">Geothermobacter hydrogeniphilus</name>
    <dbReference type="NCBI Taxonomy" id="1969733"/>
    <lineage>
        <taxon>Bacteria</taxon>
        <taxon>Pseudomonadati</taxon>
        <taxon>Thermodesulfobacteriota</taxon>
        <taxon>Desulfuromonadia</taxon>
        <taxon>Desulfuromonadales</taxon>
        <taxon>Geothermobacteraceae</taxon>
        <taxon>Geothermobacter</taxon>
    </lineage>
</organism>
<dbReference type="InterPro" id="IPR050834">
    <property type="entry name" value="Glycosyltransf_2"/>
</dbReference>
<sequence>MSLPLHSVCIPSYNHERYILDCLNSVRRQTYPRLELIVVDDGSADQTFNLAEQFVAEHADRFERVELLRQANRGIAPTCNRLLDLARGEWFHLFGSDDMLYPEKIAAEWEACCRWREPNLALVHADAELIDAEGNVVGPHCSSWKTEEPVARAFETLLLNNYIKTPTAMVRRDALVEMGGYAETFTIEDYFSWLKLSSKFLIGKINKVVCGYRWHGGNYSADKKEMLKETIAIHHKFIEEFGDNIDKNVLMKCYQKDVRRVWRWAKKENRNLLPVMTKKVLGSYLFCPDKENFKRLTGFLQMG</sequence>